<organism evidence="3 4">
    <name type="scientific">Nocardia amamiensis</name>
    <dbReference type="NCBI Taxonomy" id="404578"/>
    <lineage>
        <taxon>Bacteria</taxon>
        <taxon>Bacillati</taxon>
        <taxon>Actinomycetota</taxon>
        <taxon>Actinomycetes</taxon>
        <taxon>Mycobacteriales</taxon>
        <taxon>Nocardiaceae</taxon>
        <taxon>Nocardia</taxon>
    </lineage>
</organism>
<keyword evidence="4" id="KW-1185">Reference proteome</keyword>
<keyword evidence="1" id="KW-0175">Coiled coil</keyword>
<feature type="region of interest" description="Disordered" evidence="2">
    <location>
        <begin position="117"/>
        <end position="175"/>
    </location>
</feature>
<evidence type="ECO:0000256" key="2">
    <source>
        <dbReference type="SAM" id="MobiDB-lite"/>
    </source>
</evidence>
<protein>
    <submittedName>
        <fullName evidence="3">YbaB/EbfC family nucleoid-associated protein</fullName>
    </submittedName>
</protein>
<dbReference type="Pfam" id="PF02575">
    <property type="entry name" value="YbaB_DNA_bd"/>
    <property type="match status" value="1"/>
</dbReference>
<evidence type="ECO:0000256" key="1">
    <source>
        <dbReference type="SAM" id="Coils"/>
    </source>
</evidence>
<dbReference type="RefSeq" id="WP_195128996.1">
    <property type="nucleotide sequence ID" value="NZ_JADLQX010000005.1"/>
</dbReference>
<dbReference type="Proteomes" id="UP000702209">
    <property type="component" value="Unassembled WGS sequence"/>
</dbReference>
<accession>A0ABS0CSC3</accession>
<gene>
    <name evidence="3" type="ORF">IU459_08890</name>
</gene>
<name>A0ABS0CSC3_9NOCA</name>
<dbReference type="Gene3D" id="3.30.1310.10">
    <property type="entry name" value="Nucleoid-associated protein YbaB-like domain"/>
    <property type="match status" value="1"/>
</dbReference>
<evidence type="ECO:0000313" key="3">
    <source>
        <dbReference type="EMBL" id="MBF6297658.1"/>
    </source>
</evidence>
<comment type="caution">
    <text evidence="3">The sequence shown here is derived from an EMBL/GenBank/DDBJ whole genome shotgun (WGS) entry which is preliminary data.</text>
</comment>
<dbReference type="InterPro" id="IPR036894">
    <property type="entry name" value="YbaB-like_sf"/>
</dbReference>
<dbReference type="InterPro" id="IPR004401">
    <property type="entry name" value="YbaB/EbfC"/>
</dbReference>
<proteinExistence type="predicted"/>
<feature type="coiled-coil region" evidence="1">
    <location>
        <begin position="3"/>
        <end position="30"/>
    </location>
</feature>
<feature type="compositionally biased region" description="Basic and acidic residues" evidence="2">
    <location>
        <begin position="159"/>
        <end position="175"/>
    </location>
</feature>
<dbReference type="SUPFAM" id="SSF82607">
    <property type="entry name" value="YbaB-like"/>
    <property type="match status" value="1"/>
</dbReference>
<sequence length="175" mass="18717">MTNELAKAEMAALLEEVQEQLRTVAKVQQDRAQLVGSASARGKRVTVFVNADGTVIETRFGPGIEDLSYAEIAKAITEAAQAAAVDVARKGQQLMAPLHDRRARLPKLSDLIEDMPDFASQIPQPPRASTAPPGAAERQAQAAGPDDGSTAMRFSNVEAYDHDGTTDRGVTDSSW</sequence>
<reference evidence="3 4" key="1">
    <citation type="submission" date="2020-10" db="EMBL/GenBank/DDBJ databases">
        <title>Identification of Nocardia species via Next-generation sequencing and recognition of intraspecies genetic diversity.</title>
        <authorList>
            <person name="Li P."/>
            <person name="Li P."/>
            <person name="Lu B."/>
        </authorList>
    </citation>
    <scope>NUCLEOTIDE SEQUENCE [LARGE SCALE GENOMIC DNA]</scope>
    <source>
        <strain evidence="3 4">BJ06-0157</strain>
    </source>
</reference>
<evidence type="ECO:0000313" key="4">
    <source>
        <dbReference type="Proteomes" id="UP000702209"/>
    </source>
</evidence>
<dbReference type="EMBL" id="JADLQX010000005">
    <property type="protein sequence ID" value="MBF6297658.1"/>
    <property type="molecule type" value="Genomic_DNA"/>
</dbReference>